<dbReference type="Proteomes" id="UP000233769">
    <property type="component" value="Chromosome tk0001"/>
</dbReference>
<protein>
    <submittedName>
        <fullName evidence="1">Uncharacterized protein</fullName>
    </submittedName>
</protein>
<reference evidence="2" key="1">
    <citation type="submission" date="2017-10" db="EMBL/GenBank/DDBJ databases">
        <authorList>
            <person name="Regsiter A."/>
            <person name="William W."/>
        </authorList>
    </citation>
    <scope>NUCLEOTIDE SEQUENCE [LARGE SCALE GENOMIC DNA]</scope>
</reference>
<evidence type="ECO:0000313" key="1">
    <source>
        <dbReference type="EMBL" id="SOR32459.1"/>
    </source>
</evidence>
<name>A0A2N9AYQ6_METEX</name>
<accession>A0A2N9AYQ6</accession>
<organism evidence="1 2">
    <name type="scientific">Methylorubrum extorquens</name>
    <name type="common">Methylobacterium dichloromethanicum</name>
    <name type="synonym">Methylobacterium extorquens</name>
    <dbReference type="NCBI Taxonomy" id="408"/>
    <lineage>
        <taxon>Bacteria</taxon>
        <taxon>Pseudomonadati</taxon>
        <taxon>Pseudomonadota</taxon>
        <taxon>Alphaproteobacteria</taxon>
        <taxon>Hyphomicrobiales</taxon>
        <taxon>Methylobacteriaceae</taxon>
        <taxon>Methylorubrum</taxon>
    </lineage>
</organism>
<dbReference type="AlphaFoldDB" id="A0A2N9AYQ6"/>
<evidence type="ECO:0000313" key="2">
    <source>
        <dbReference type="Proteomes" id="UP000233769"/>
    </source>
</evidence>
<sequence>MGPDSGVVASEVAVTAGGEWRAAIAVDMAVTVAAWRAIAAGMAATATEVDTAVTAGGYGRYGYRGYGLAAAGVGAAAAYGAHRYYGGGCGAYSYYDANYGGCVPY</sequence>
<gene>
    <name evidence="1" type="ORF">TK0001_5900</name>
</gene>
<proteinExistence type="predicted"/>
<dbReference type="EMBL" id="LT962688">
    <property type="protein sequence ID" value="SOR32459.1"/>
    <property type="molecule type" value="Genomic_DNA"/>
</dbReference>